<dbReference type="GO" id="GO:0046872">
    <property type="term" value="F:metal ion binding"/>
    <property type="evidence" value="ECO:0007669"/>
    <property type="project" value="UniProtKB-UniRule"/>
</dbReference>
<evidence type="ECO:0000256" key="7">
    <source>
        <dbReference type="RuleBase" id="RU003435"/>
    </source>
</evidence>
<comment type="similarity">
    <text evidence="1 7">Belongs to the peptidase M3 family.</text>
</comment>
<proteinExistence type="inferred from homology"/>
<protein>
    <recommendedName>
        <fullName evidence="8">Peptidase M3A/M3B catalytic domain-containing protein</fullName>
    </recommendedName>
</protein>
<gene>
    <name evidence="9" type="ORF">ILEXP_LOCUS2099</name>
</gene>
<dbReference type="SUPFAM" id="SSF55486">
    <property type="entry name" value="Metalloproteases ('zincins'), catalytic domain"/>
    <property type="match status" value="2"/>
</dbReference>
<keyword evidence="3 7" id="KW-0479">Metal-binding</keyword>
<dbReference type="Gene3D" id="1.10.1370.10">
    <property type="entry name" value="Neurolysin, domain 3"/>
    <property type="match status" value="1"/>
</dbReference>
<keyword evidence="5 7" id="KW-0862">Zinc</keyword>
<dbReference type="InterPro" id="IPR024077">
    <property type="entry name" value="Neurolysin/TOP_dom2"/>
</dbReference>
<evidence type="ECO:0000256" key="3">
    <source>
        <dbReference type="ARBA" id="ARBA00022723"/>
    </source>
</evidence>
<evidence type="ECO:0000256" key="4">
    <source>
        <dbReference type="ARBA" id="ARBA00022801"/>
    </source>
</evidence>
<dbReference type="GO" id="GO:0008237">
    <property type="term" value="F:metallopeptidase activity"/>
    <property type="evidence" value="ECO:0007669"/>
    <property type="project" value="UniProtKB-KW"/>
</dbReference>
<keyword evidence="2 7" id="KW-0645">Protease</keyword>
<dbReference type="GO" id="GO:0006508">
    <property type="term" value="P:proteolysis"/>
    <property type="evidence" value="ECO:0007669"/>
    <property type="project" value="UniProtKB-KW"/>
</dbReference>
<dbReference type="EMBL" id="CAUOFW020000692">
    <property type="protein sequence ID" value="CAK9135167.1"/>
    <property type="molecule type" value="Genomic_DNA"/>
</dbReference>
<sequence>MDDFITFFICPSPRVDCRSETRSTRLCTCKGTLFLYHARCPSNHFTSNSSTAFATPPPTESYARRTMGALIRRPAAYLRTGLKTIHHFRTSTAPQIKETGLYSIDILKTPNGFRGFVDEAVERSDELVNCISRMPSSVEIIRAMDEISNTVCSVIDSAELCRHTHPDREFVEEAIGASMRMNEYLHVRKDVLWGNSDFETLKAVFSATWVDIMYQEVDMVCLMCAGYYSYLYAKCFAATIWQKICQEDPLSLATGSAIRTKFLQHGGAKDPADILNDLTGDGILKYQHGGIIPDTASLFDEMELTKGW</sequence>
<evidence type="ECO:0000313" key="10">
    <source>
        <dbReference type="Proteomes" id="UP001642360"/>
    </source>
</evidence>
<accession>A0ABC8QUH8</accession>
<keyword evidence="10" id="KW-1185">Reference proteome</keyword>
<evidence type="ECO:0000259" key="8">
    <source>
        <dbReference type="Pfam" id="PF01432"/>
    </source>
</evidence>
<dbReference type="PANTHER" id="PTHR11804">
    <property type="entry name" value="PROTEASE M3 THIMET OLIGOPEPTIDASE-RELATED"/>
    <property type="match status" value="1"/>
</dbReference>
<dbReference type="InterPro" id="IPR045090">
    <property type="entry name" value="Pept_M3A_M3B"/>
</dbReference>
<organism evidence="9 10">
    <name type="scientific">Ilex paraguariensis</name>
    <name type="common">yerba mate</name>
    <dbReference type="NCBI Taxonomy" id="185542"/>
    <lineage>
        <taxon>Eukaryota</taxon>
        <taxon>Viridiplantae</taxon>
        <taxon>Streptophyta</taxon>
        <taxon>Embryophyta</taxon>
        <taxon>Tracheophyta</taxon>
        <taxon>Spermatophyta</taxon>
        <taxon>Magnoliopsida</taxon>
        <taxon>eudicotyledons</taxon>
        <taxon>Gunneridae</taxon>
        <taxon>Pentapetalae</taxon>
        <taxon>asterids</taxon>
        <taxon>campanulids</taxon>
        <taxon>Aquifoliales</taxon>
        <taxon>Aquifoliaceae</taxon>
        <taxon>Ilex</taxon>
    </lineage>
</organism>
<comment type="caution">
    <text evidence="9">The sequence shown here is derived from an EMBL/GenBank/DDBJ whole genome shotgun (WGS) entry which is preliminary data.</text>
</comment>
<name>A0ABC8QUH8_9AQUA</name>
<dbReference type="Pfam" id="PF01432">
    <property type="entry name" value="Peptidase_M3"/>
    <property type="match status" value="1"/>
</dbReference>
<dbReference type="AlphaFoldDB" id="A0ABC8QUH8"/>
<evidence type="ECO:0000256" key="2">
    <source>
        <dbReference type="ARBA" id="ARBA00022670"/>
    </source>
</evidence>
<dbReference type="Proteomes" id="UP001642360">
    <property type="component" value="Unassembled WGS sequence"/>
</dbReference>
<dbReference type="InterPro" id="IPR001567">
    <property type="entry name" value="Pept_M3A_M3B_dom"/>
</dbReference>
<feature type="domain" description="Peptidase M3A/M3B catalytic" evidence="8">
    <location>
        <begin position="225"/>
        <end position="281"/>
    </location>
</feature>
<dbReference type="PANTHER" id="PTHR11804:SF79">
    <property type="entry name" value="MITOCHONDRIAL INTERMEDIATE PEPTIDASE"/>
    <property type="match status" value="1"/>
</dbReference>
<reference evidence="9 10" key="1">
    <citation type="submission" date="2024-02" db="EMBL/GenBank/DDBJ databases">
        <authorList>
            <person name="Vignale AGUSTIN F."/>
            <person name="Sosa J E."/>
            <person name="Modenutti C."/>
        </authorList>
    </citation>
    <scope>NUCLEOTIDE SEQUENCE [LARGE SCALE GENOMIC DNA]</scope>
</reference>
<evidence type="ECO:0000313" key="9">
    <source>
        <dbReference type="EMBL" id="CAK9135167.1"/>
    </source>
</evidence>
<evidence type="ECO:0000256" key="6">
    <source>
        <dbReference type="ARBA" id="ARBA00023049"/>
    </source>
</evidence>
<evidence type="ECO:0000256" key="1">
    <source>
        <dbReference type="ARBA" id="ARBA00006040"/>
    </source>
</evidence>
<evidence type="ECO:0000256" key="5">
    <source>
        <dbReference type="ARBA" id="ARBA00022833"/>
    </source>
</evidence>
<comment type="cofactor">
    <cofactor evidence="7">
        <name>Zn(2+)</name>
        <dbReference type="ChEBI" id="CHEBI:29105"/>
    </cofactor>
    <text evidence="7">Binds 1 zinc ion.</text>
</comment>
<keyword evidence="4 7" id="KW-0378">Hydrolase</keyword>
<keyword evidence="6 7" id="KW-0482">Metalloprotease</keyword>